<feature type="region of interest" description="Disordered" evidence="2">
    <location>
        <begin position="492"/>
        <end position="519"/>
    </location>
</feature>
<evidence type="ECO:0000313" key="3">
    <source>
        <dbReference type="EMBL" id="MFC7181761.1"/>
    </source>
</evidence>
<proteinExistence type="predicted"/>
<feature type="compositionally biased region" description="Pro residues" evidence="2">
    <location>
        <begin position="14"/>
        <end position="50"/>
    </location>
</feature>
<sequence length="554" mass="56297">MSSTHQRTHTVPHQPHPGPHPGPAPAPHPGPAPAPHPHPGPAPAPHPGPAPDDGRPNDRDRPGPDDGGNGDGPDAPADPREGWMAGYGRQVGEKVRDKAAEKTGDWVNDKLFGSDEEAGEGPGGSAEGRVGAEGGAGGAYGGEGIGEDGGEGEAGAEGLGTATGGVVGGIAGSAFSDRMVSPVGPYPGAMPGGSGSAAYGWSQAGAAEAPAPLEAAGHPDRSGLGGMLDEAVQWALEKSGLMDELEKVTGNLAELNAAAEEWQAQARAVQSVADQLRGGAQPLSGSWEGQASDAFGTHMGEVVDALDSTAEGMYQTAEIISRAAQECAVAEGMVVDIIAEAIEALIVSLAAEAVIAVFTAGIGVIADALITEAEIGVFVARVAKVSTELAENLEKLLKALKELGQAVKAVRNLRTARTALDAVKDVKAAAQGLREFEEGGDGLMKAGKAALKDKDFSGLTDYAARQAVKKGDEYVTGKAQDAFKGALGMGEDEELPSGTPGEAAKDAAKEAAKSAFLSDTNKDAMKDEVLTDLGLHHEPAPYRVDRSRIETAFG</sequence>
<dbReference type="RefSeq" id="WP_345705554.1">
    <property type="nucleotide sequence ID" value="NZ_BAABKV010000001.1"/>
</dbReference>
<dbReference type="InterPro" id="IPR010310">
    <property type="entry name" value="T7SS_ESAT-6-like"/>
</dbReference>
<organism evidence="3 4">
    <name type="scientific">Kitasatospora paranensis</name>
    <dbReference type="NCBI Taxonomy" id="258053"/>
    <lineage>
        <taxon>Bacteria</taxon>
        <taxon>Bacillati</taxon>
        <taxon>Actinomycetota</taxon>
        <taxon>Actinomycetes</taxon>
        <taxon>Kitasatosporales</taxon>
        <taxon>Streptomycetaceae</taxon>
        <taxon>Kitasatospora</taxon>
    </lineage>
</organism>
<feature type="compositionally biased region" description="Basic and acidic residues" evidence="2">
    <location>
        <begin position="503"/>
        <end position="512"/>
    </location>
</feature>
<keyword evidence="4" id="KW-1185">Reference proteome</keyword>
<feature type="compositionally biased region" description="Basic and acidic residues" evidence="2">
    <location>
        <begin position="91"/>
        <end position="108"/>
    </location>
</feature>
<dbReference type="SUPFAM" id="SSF140453">
    <property type="entry name" value="EsxAB dimer-like"/>
    <property type="match status" value="1"/>
</dbReference>
<feature type="region of interest" description="Disordered" evidence="2">
    <location>
        <begin position="1"/>
        <end position="158"/>
    </location>
</feature>
<dbReference type="InterPro" id="IPR038332">
    <property type="entry name" value="PPE_sf"/>
</dbReference>
<dbReference type="InterPro" id="IPR036689">
    <property type="entry name" value="ESAT-6-like_sf"/>
</dbReference>
<evidence type="ECO:0000256" key="2">
    <source>
        <dbReference type="SAM" id="MobiDB-lite"/>
    </source>
</evidence>
<evidence type="ECO:0000256" key="1">
    <source>
        <dbReference type="SAM" id="Coils"/>
    </source>
</evidence>
<dbReference type="EMBL" id="JBHTAJ010000036">
    <property type="protein sequence ID" value="MFC7181761.1"/>
    <property type="molecule type" value="Genomic_DNA"/>
</dbReference>
<feature type="compositionally biased region" description="Basic and acidic residues" evidence="2">
    <location>
        <begin position="52"/>
        <end position="64"/>
    </location>
</feature>
<accession>A0ABW2FWY5</accession>
<feature type="coiled-coil region" evidence="1">
    <location>
        <begin position="238"/>
        <end position="272"/>
    </location>
</feature>
<gene>
    <name evidence="3" type="ORF">ACFQMG_19610</name>
</gene>
<feature type="compositionally biased region" description="Basic residues" evidence="2">
    <location>
        <begin position="1"/>
        <end position="10"/>
    </location>
</feature>
<reference evidence="4" key="1">
    <citation type="journal article" date="2019" name="Int. J. Syst. Evol. Microbiol.">
        <title>The Global Catalogue of Microorganisms (GCM) 10K type strain sequencing project: providing services to taxonomists for standard genome sequencing and annotation.</title>
        <authorList>
            <consortium name="The Broad Institute Genomics Platform"/>
            <consortium name="The Broad Institute Genome Sequencing Center for Infectious Disease"/>
            <person name="Wu L."/>
            <person name="Ma J."/>
        </authorList>
    </citation>
    <scope>NUCLEOTIDE SEQUENCE [LARGE SCALE GENOMIC DNA]</scope>
    <source>
        <strain evidence="4">CGMCC 1.12859</strain>
    </source>
</reference>
<evidence type="ECO:0000313" key="4">
    <source>
        <dbReference type="Proteomes" id="UP001596435"/>
    </source>
</evidence>
<dbReference type="Gene3D" id="1.20.1260.20">
    <property type="entry name" value="PPE superfamily"/>
    <property type="match status" value="1"/>
</dbReference>
<keyword evidence="1" id="KW-0175">Coiled coil</keyword>
<protein>
    <submittedName>
        <fullName evidence="3">WXG100 family type VII secretion target</fullName>
    </submittedName>
</protein>
<feature type="coiled-coil region" evidence="1">
    <location>
        <begin position="383"/>
        <end position="413"/>
    </location>
</feature>
<feature type="compositionally biased region" description="Gly residues" evidence="2">
    <location>
        <begin position="120"/>
        <end position="144"/>
    </location>
</feature>
<name>A0ABW2FWY5_9ACTN</name>
<dbReference type="Proteomes" id="UP001596435">
    <property type="component" value="Unassembled WGS sequence"/>
</dbReference>
<dbReference type="Pfam" id="PF06013">
    <property type="entry name" value="WXG100"/>
    <property type="match status" value="1"/>
</dbReference>
<comment type="caution">
    <text evidence="3">The sequence shown here is derived from an EMBL/GenBank/DDBJ whole genome shotgun (WGS) entry which is preliminary data.</text>
</comment>